<feature type="region of interest" description="Disordered" evidence="9">
    <location>
        <begin position="163"/>
        <end position="202"/>
    </location>
</feature>
<protein>
    <recommendedName>
        <fullName evidence="14">MOZ protein represents a chromatin-associated acetyltransferase</fullName>
    </recommendedName>
</protein>
<evidence type="ECO:0000256" key="3">
    <source>
        <dbReference type="ARBA" id="ARBA00022692"/>
    </source>
</evidence>
<keyword evidence="5 8" id="KW-0175">Coiled coil</keyword>
<evidence type="ECO:0000256" key="11">
    <source>
        <dbReference type="SAM" id="SignalP"/>
    </source>
</evidence>
<dbReference type="Pfam" id="PF07798">
    <property type="entry name" value="CCDC90-like"/>
    <property type="match status" value="1"/>
</dbReference>
<evidence type="ECO:0000256" key="2">
    <source>
        <dbReference type="ARBA" id="ARBA00004370"/>
    </source>
</evidence>
<feature type="compositionally biased region" description="Basic and acidic residues" evidence="9">
    <location>
        <begin position="163"/>
        <end position="177"/>
    </location>
</feature>
<evidence type="ECO:0000256" key="10">
    <source>
        <dbReference type="SAM" id="Phobius"/>
    </source>
</evidence>
<accession>A0AAV9VLC3</accession>
<dbReference type="PANTHER" id="PTHR14360">
    <property type="entry name" value="PROTEIN FMP32, MITOCHONDRIAL"/>
    <property type="match status" value="1"/>
</dbReference>
<evidence type="ECO:0000256" key="8">
    <source>
        <dbReference type="SAM" id="Coils"/>
    </source>
</evidence>
<feature type="region of interest" description="Disordered" evidence="9">
    <location>
        <begin position="48"/>
        <end position="142"/>
    </location>
</feature>
<evidence type="ECO:0000313" key="12">
    <source>
        <dbReference type="EMBL" id="KAK6361979.1"/>
    </source>
</evidence>
<dbReference type="EMBL" id="JAVHNS010000002">
    <property type="protein sequence ID" value="KAK6361979.1"/>
    <property type="molecule type" value="Genomic_DNA"/>
</dbReference>
<dbReference type="GO" id="GO:0016020">
    <property type="term" value="C:membrane"/>
    <property type="evidence" value="ECO:0007669"/>
    <property type="project" value="UniProtKB-SubCell"/>
</dbReference>
<keyword evidence="11" id="KW-0732">Signal</keyword>
<evidence type="ECO:0000256" key="5">
    <source>
        <dbReference type="ARBA" id="ARBA00023054"/>
    </source>
</evidence>
<evidence type="ECO:0000256" key="1">
    <source>
        <dbReference type="ARBA" id="ARBA00004173"/>
    </source>
</evidence>
<feature type="signal peptide" evidence="11">
    <location>
        <begin position="1"/>
        <end position="19"/>
    </location>
</feature>
<keyword evidence="13" id="KW-1185">Reference proteome</keyword>
<keyword evidence="4 10" id="KW-1133">Transmembrane helix</keyword>
<sequence length="452" mass="49371">MSIPRLTFLYPSFLLTARGCGTTSSCKHAVRTRVGTYPSRAQRCSFTSISRPHSISRPVGAQRRRLGTLQNSATPRRDDAVIAGGTPPPPSPAAKKGPVKTTETAVKKPVAVEGKSEEKDKSSMKKGQTTTADKPKSEKTDIGINYIPEGLKEASALDELTAVKEPETKSMPTKKDTGGQGSGPSDSSGKQPAAIPLGPPTEPLISPTLAKLYHNFDTYAMVKQLEAGGLTYGQSVLAMKAIRGLLSVNLDKAKESMVTKSMSENENYLFRAACSELKTETEFSRREALEKTRIDRAQIQHDYEQLEQKLNEDLMNLKDEVSGLFNDRKIVTRQEQRAMEIKIQELNYKLTILLNGDMRSEIEALRWTTTRRGLIAIAIIAVLVVTLIRYTSVQSHASKKEKEAVKESKSEKPKDALHHAADAGLVASFSSSYRGRSDGKDNGDGGTFVSLG</sequence>
<evidence type="ECO:0008006" key="14">
    <source>
        <dbReference type="Google" id="ProtNLM"/>
    </source>
</evidence>
<comment type="subcellular location">
    <subcellularLocation>
        <location evidence="2">Membrane</location>
    </subcellularLocation>
    <subcellularLocation>
        <location evidence="1">Mitochondrion</location>
    </subcellularLocation>
</comment>
<gene>
    <name evidence="12" type="ORF">TWF730_005685</name>
</gene>
<evidence type="ECO:0000256" key="7">
    <source>
        <dbReference type="ARBA" id="ARBA00023136"/>
    </source>
</evidence>
<feature type="transmembrane region" description="Helical" evidence="10">
    <location>
        <begin position="373"/>
        <end position="392"/>
    </location>
</feature>
<proteinExistence type="predicted"/>
<dbReference type="PANTHER" id="PTHR14360:SF12">
    <property type="entry name" value="MOZ PROTEIN REPRESENTS A CHROMATIN-ASSOCIATED ACETYLTRANSFERASE"/>
    <property type="match status" value="1"/>
</dbReference>
<organism evidence="12 13">
    <name type="scientific">Orbilia blumenaviensis</name>
    <dbReference type="NCBI Taxonomy" id="1796055"/>
    <lineage>
        <taxon>Eukaryota</taxon>
        <taxon>Fungi</taxon>
        <taxon>Dikarya</taxon>
        <taxon>Ascomycota</taxon>
        <taxon>Pezizomycotina</taxon>
        <taxon>Orbiliomycetes</taxon>
        <taxon>Orbiliales</taxon>
        <taxon>Orbiliaceae</taxon>
        <taxon>Orbilia</taxon>
    </lineage>
</organism>
<feature type="region of interest" description="Disordered" evidence="9">
    <location>
        <begin position="431"/>
        <end position="452"/>
    </location>
</feature>
<dbReference type="Gene3D" id="1.20.5.340">
    <property type="match status" value="1"/>
</dbReference>
<comment type="caution">
    <text evidence="12">The sequence shown here is derived from an EMBL/GenBank/DDBJ whole genome shotgun (WGS) entry which is preliminary data.</text>
</comment>
<dbReference type="Proteomes" id="UP001373714">
    <property type="component" value="Unassembled WGS sequence"/>
</dbReference>
<dbReference type="InterPro" id="IPR024461">
    <property type="entry name" value="CCDC90-like"/>
</dbReference>
<evidence type="ECO:0000256" key="4">
    <source>
        <dbReference type="ARBA" id="ARBA00022989"/>
    </source>
</evidence>
<dbReference type="AlphaFoldDB" id="A0AAV9VLC3"/>
<reference evidence="12 13" key="1">
    <citation type="submission" date="2019-10" db="EMBL/GenBank/DDBJ databases">
        <authorList>
            <person name="Palmer J.M."/>
        </authorList>
    </citation>
    <scope>NUCLEOTIDE SEQUENCE [LARGE SCALE GENOMIC DNA]</scope>
    <source>
        <strain evidence="12 13">TWF730</strain>
    </source>
</reference>
<feature type="coiled-coil region" evidence="8">
    <location>
        <begin position="289"/>
        <end position="327"/>
    </location>
</feature>
<keyword evidence="7 10" id="KW-0472">Membrane</keyword>
<evidence type="ECO:0000256" key="9">
    <source>
        <dbReference type="SAM" id="MobiDB-lite"/>
    </source>
</evidence>
<evidence type="ECO:0000313" key="13">
    <source>
        <dbReference type="Proteomes" id="UP001373714"/>
    </source>
</evidence>
<feature type="chain" id="PRO_5043833011" description="MOZ protein represents a chromatin-associated acetyltransferase" evidence="11">
    <location>
        <begin position="20"/>
        <end position="452"/>
    </location>
</feature>
<keyword evidence="3 10" id="KW-0812">Transmembrane</keyword>
<evidence type="ECO:0000256" key="6">
    <source>
        <dbReference type="ARBA" id="ARBA00023128"/>
    </source>
</evidence>
<dbReference type="GO" id="GO:0005739">
    <property type="term" value="C:mitochondrion"/>
    <property type="evidence" value="ECO:0007669"/>
    <property type="project" value="UniProtKB-SubCell"/>
</dbReference>
<name>A0AAV9VLC3_9PEZI</name>
<feature type="compositionally biased region" description="Basic and acidic residues" evidence="9">
    <location>
        <begin position="114"/>
        <end position="123"/>
    </location>
</feature>
<keyword evidence="6" id="KW-0496">Mitochondrion</keyword>